<organism evidence="2 3">
    <name type="scientific">Candidatus Saccharicenans subterraneus</name>
    <dbReference type="NCBI Taxonomy" id="2508984"/>
    <lineage>
        <taxon>Bacteria</taxon>
        <taxon>Candidatus Aminicenantota</taxon>
        <taxon>Candidatus Aminicenantia</taxon>
        <taxon>Candidatus Aminicenantales</taxon>
        <taxon>Candidatus Saccharicenantaceae</taxon>
        <taxon>Candidatus Saccharicenans</taxon>
    </lineage>
</organism>
<feature type="transmembrane region" description="Helical" evidence="1">
    <location>
        <begin position="71"/>
        <end position="90"/>
    </location>
</feature>
<name>A0A3E2BJE7_9BACT</name>
<gene>
    <name evidence="2" type="ORF">OP8BY_1471</name>
</gene>
<dbReference type="AlphaFoldDB" id="A0A3E2BJE7"/>
<comment type="caution">
    <text evidence="2">The sequence shown here is derived from an EMBL/GenBank/DDBJ whole genome shotgun (WGS) entry which is preliminary data.</text>
</comment>
<keyword evidence="1" id="KW-1133">Transmembrane helix</keyword>
<proteinExistence type="predicted"/>
<keyword evidence="1" id="KW-0472">Membrane</keyword>
<accession>A0A3E2BJE7</accession>
<evidence type="ECO:0000256" key="1">
    <source>
        <dbReference type="SAM" id="Phobius"/>
    </source>
</evidence>
<evidence type="ECO:0000313" key="3">
    <source>
        <dbReference type="Proteomes" id="UP000257323"/>
    </source>
</evidence>
<dbReference type="EMBL" id="QUAH01000017">
    <property type="protein sequence ID" value="RFT14873.1"/>
    <property type="molecule type" value="Genomic_DNA"/>
</dbReference>
<evidence type="ECO:0000313" key="2">
    <source>
        <dbReference type="EMBL" id="RFT14873.1"/>
    </source>
</evidence>
<reference evidence="2 3" key="1">
    <citation type="submission" date="2018-08" db="EMBL/GenBank/DDBJ databases">
        <title>Genome analysis of the thermophilic bacterium of the candidate phylum Aminicenantes from deep subsurface aquifer revealed its physiology and ecological role.</title>
        <authorList>
            <person name="Kadnikov V.V."/>
            <person name="Mardanov A.V."/>
            <person name="Beletsky A.V."/>
            <person name="Karnachuk O.V."/>
            <person name="Ravin N.V."/>
        </authorList>
    </citation>
    <scope>NUCLEOTIDE SEQUENCE [LARGE SCALE GENOMIC DNA]</scope>
    <source>
        <strain evidence="2">BY38</strain>
    </source>
</reference>
<feature type="transmembrane region" description="Helical" evidence="1">
    <location>
        <begin position="216"/>
        <end position="240"/>
    </location>
</feature>
<dbReference type="Proteomes" id="UP000257323">
    <property type="component" value="Unassembled WGS sequence"/>
</dbReference>
<protein>
    <submittedName>
        <fullName evidence="2">Uncharacterized protein</fullName>
    </submittedName>
</protein>
<sequence>MLVVSLLTALLMLFIYKKTSNQEGIRLVKNRIKARLLEIRLYQTDLRTQLGSQKELLAANLQYLLYNLKPLLVMIVPIFLILAQLNLWFASRPPAPGETFLLKARFIKTVDLERLRLDLETPTGLVVETPPVRIIDEAEVAWRLKVTGPVDEPLVVQVNGERYQKIVPAGKSRLLRVSTVRVKRNLWQELLYPGEKPLPADSLLKQIELRFEPQRLHLLGIGFHWLVAYFLLSIILGLALKGLFRVEI</sequence>
<keyword evidence="1" id="KW-0812">Transmembrane</keyword>